<name>A0A6I9QD79_ELAGV</name>
<dbReference type="InterPro" id="IPR036259">
    <property type="entry name" value="MFS_trans_sf"/>
</dbReference>
<reference evidence="9" key="1">
    <citation type="submission" date="2025-08" db="UniProtKB">
        <authorList>
            <consortium name="RefSeq"/>
        </authorList>
    </citation>
    <scope>IDENTIFICATION</scope>
</reference>
<dbReference type="OrthoDB" id="8904098at2759"/>
<keyword evidence="4 6" id="KW-1133">Transmembrane helix</keyword>
<comment type="subcellular location">
    <subcellularLocation>
        <location evidence="1">Membrane</location>
        <topology evidence="1">Multi-pass membrane protein</topology>
    </subcellularLocation>
</comment>
<dbReference type="AlphaFoldDB" id="A0A6I9QD79"/>
<dbReference type="SUPFAM" id="SSF103473">
    <property type="entry name" value="MFS general substrate transporter"/>
    <property type="match status" value="1"/>
</dbReference>
<dbReference type="Gene3D" id="1.20.1250.20">
    <property type="entry name" value="MFS general substrate transporter like domains"/>
    <property type="match status" value="1"/>
</dbReference>
<evidence type="ECO:0000313" key="9">
    <source>
        <dbReference type="RefSeq" id="XP_010907361.1"/>
    </source>
</evidence>
<feature type="chain" id="PRO_5026893287" evidence="7">
    <location>
        <begin position="20"/>
        <end position="468"/>
    </location>
</feature>
<dbReference type="GO" id="GO:0016020">
    <property type="term" value="C:membrane"/>
    <property type="evidence" value="ECO:0007669"/>
    <property type="project" value="UniProtKB-SubCell"/>
</dbReference>
<evidence type="ECO:0000256" key="5">
    <source>
        <dbReference type="ARBA" id="ARBA00023136"/>
    </source>
</evidence>
<dbReference type="InterPro" id="IPR000109">
    <property type="entry name" value="POT_fam"/>
</dbReference>
<evidence type="ECO:0000256" key="2">
    <source>
        <dbReference type="ARBA" id="ARBA00005982"/>
    </source>
</evidence>
<keyword evidence="8" id="KW-1185">Reference proteome</keyword>
<sequence length="468" mass="50507">MDHIPLPSQSLILLTLTAALPTLRPSPCPVGSSICETPSAGQLALLYISLGLLAVGTGGTRFNTITMGADQFDKPRDRDIFFNWYFIGLYAGAVLGGTAIVYVQDSVSWALGFGLCAATSAISVIVLLLGVRFYHKPSAQGSPFTDLARVVVASIRKRRIAVPPNNLGYCYGPGEAGKPPSSSSNVPSQSFSFLNCAALISQGDTHPDGSIAKRWRLCTVQQVEDLKALIRISPLWTSGVVVSVLIATQNSLTVLQALTMGRSLGHHFTVPAGSLQVVTLTATAIFLSLLDRLLLPLWHFLTDHIPTPLQRIGVGHVLNAAAMAASALVERRRSAIVHARHAEGQAGWIVPMSALWLMLPLAMTGAAEALHFPGQVALYYQEFPQSLRSMATAMVGLIIAAGFYLSTAVVGLIRRATNWLPDNINTSRLEYAYWSIAVLGMINFGYYLLCANLYKYRRVADMGEPNQR</sequence>
<keyword evidence="3 6" id="KW-0812">Transmembrane</keyword>
<evidence type="ECO:0000256" key="7">
    <source>
        <dbReference type="SAM" id="SignalP"/>
    </source>
</evidence>
<evidence type="ECO:0000256" key="1">
    <source>
        <dbReference type="ARBA" id="ARBA00004141"/>
    </source>
</evidence>
<feature type="transmembrane region" description="Helical" evidence="6">
    <location>
        <begin position="109"/>
        <end position="131"/>
    </location>
</feature>
<proteinExistence type="inferred from homology"/>
<dbReference type="PANTHER" id="PTHR11654">
    <property type="entry name" value="OLIGOPEPTIDE TRANSPORTER-RELATED"/>
    <property type="match status" value="1"/>
</dbReference>
<feature type="transmembrane region" description="Helical" evidence="6">
    <location>
        <begin position="433"/>
        <end position="454"/>
    </location>
</feature>
<feature type="transmembrane region" description="Helical" evidence="6">
    <location>
        <begin position="391"/>
        <end position="413"/>
    </location>
</feature>
<comment type="similarity">
    <text evidence="2">Belongs to the major facilitator superfamily. Proton-dependent oligopeptide transporter (POT/PTR) (TC 2.A.17) family.</text>
</comment>
<feature type="transmembrane region" description="Helical" evidence="6">
    <location>
        <begin position="81"/>
        <end position="103"/>
    </location>
</feature>
<gene>
    <name evidence="9" type="primary">LOC105034039</name>
</gene>
<evidence type="ECO:0000256" key="3">
    <source>
        <dbReference type="ARBA" id="ARBA00022692"/>
    </source>
</evidence>
<accession>A0A6I9QD79</accession>
<evidence type="ECO:0000313" key="8">
    <source>
        <dbReference type="Proteomes" id="UP000504607"/>
    </source>
</evidence>
<organism evidence="8 9">
    <name type="scientific">Elaeis guineensis var. tenera</name>
    <name type="common">Oil palm</name>
    <dbReference type="NCBI Taxonomy" id="51953"/>
    <lineage>
        <taxon>Eukaryota</taxon>
        <taxon>Viridiplantae</taxon>
        <taxon>Streptophyta</taxon>
        <taxon>Embryophyta</taxon>
        <taxon>Tracheophyta</taxon>
        <taxon>Spermatophyta</taxon>
        <taxon>Magnoliopsida</taxon>
        <taxon>Liliopsida</taxon>
        <taxon>Arecaceae</taxon>
        <taxon>Arecoideae</taxon>
        <taxon>Cocoseae</taxon>
        <taxon>Elaeidinae</taxon>
        <taxon>Elaeis</taxon>
    </lineage>
</organism>
<evidence type="ECO:0000256" key="6">
    <source>
        <dbReference type="SAM" id="Phobius"/>
    </source>
</evidence>
<feature type="transmembrane region" description="Helical" evidence="6">
    <location>
        <begin position="235"/>
        <end position="258"/>
    </location>
</feature>
<dbReference type="Pfam" id="PF00854">
    <property type="entry name" value="PTR2"/>
    <property type="match status" value="1"/>
</dbReference>
<feature type="transmembrane region" description="Helical" evidence="6">
    <location>
        <begin position="41"/>
        <end position="60"/>
    </location>
</feature>
<protein>
    <submittedName>
        <fullName evidence="9">Protein NRT1/ PTR FAMILY 2.7 isoform X1</fullName>
    </submittedName>
</protein>
<feature type="signal peptide" evidence="7">
    <location>
        <begin position="1"/>
        <end position="19"/>
    </location>
</feature>
<keyword evidence="7" id="KW-0732">Signal</keyword>
<dbReference type="Proteomes" id="UP000504607">
    <property type="component" value="Unplaced"/>
</dbReference>
<keyword evidence="5 6" id="KW-0472">Membrane</keyword>
<dbReference type="InParanoid" id="A0A6I9QD79"/>
<feature type="transmembrane region" description="Helical" evidence="6">
    <location>
        <begin position="270"/>
        <end position="290"/>
    </location>
</feature>
<dbReference type="GO" id="GO:0022857">
    <property type="term" value="F:transmembrane transporter activity"/>
    <property type="evidence" value="ECO:0007669"/>
    <property type="project" value="InterPro"/>
</dbReference>
<dbReference type="RefSeq" id="XP_010907361.1">
    <property type="nucleotide sequence ID" value="XM_010909059.2"/>
</dbReference>
<evidence type="ECO:0000256" key="4">
    <source>
        <dbReference type="ARBA" id="ARBA00022989"/>
    </source>
</evidence>
<feature type="transmembrane region" description="Helical" evidence="6">
    <location>
        <begin position="349"/>
        <end position="370"/>
    </location>
</feature>